<dbReference type="SUPFAM" id="SSF50346">
    <property type="entry name" value="PRC-barrel domain"/>
    <property type="match status" value="1"/>
</dbReference>
<evidence type="ECO:0000313" key="8">
    <source>
        <dbReference type="EMBL" id="GLS26456.1"/>
    </source>
</evidence>
<dbReference type="RefSeq" id="WP_232594649.1">
    <property type="nucleotide sequence ID" value="NZ_BSPD01000054.1"/>
</dbReference>
<comment type="domain">
    <text evidence="5">The PRC barrel domain binds ribosomal protein uS19.</text>
</comment>
<accession>A0AA37T9L7</accession>
<dbReference type="Pfam" id="PF24986">
    <property type="entry name" value="PRC_RimM"/>
    <property type="match status" value="1"/>
</dbReference>
<dbReference type="Gene3D" id="2.30.30.240">
    <property type="entry name" value="PRC-barrel domain"/>
    <property type="match status" value="1"/>
</dbReference>
<evidence type="ECO:0000256" key="3">
    <source>
        <dbReference type="ARBA" id="ARBA00022552"/>
    </source>
</evidence>
<keyword evidence="4 5" id="KW-0143">Chaperone</keyword>
<comment type="caution">
    <text evidence="8">The sequence shown here is derived from an EMBL/GenBank/DDBJ whole genome shotgun (WGS) entry which is preliminary data.</text>
</comment>
<comment type="subcellular location">
    <subcellularLocation>
        <location evidence="5">Cytoplasm</location>
    </subcellularLocation>
</comment>
<dbReference type="Proteomes" id="UP001156870">
    <property type="component" value="Unassembled WGS sequence"/>
</dbReference>
<dbReference type="GO" id="GO:0005840">
    <property type="term" value="C:ribosome"/>
    <property type="evidence" value="ECO:0007669"/>
    <property type="project" value="InterPro"/>
</dbReference>
<dbReference type="GO" id="GO:0043022">
    <property type="term" value="F:ribosome binding"/>
    <property type="evidence" value="ECO:0007669"/>
    <property type="project" value="InterPro"/>
</dbReference>
<dbReference type="PANTHER" id="PTHR33692">
    <property type="entry name" value="RIBOSOME MATURATION FACTOR RIMM"/>
    <property type="match status" value="1"/>
</dbReference>
<name>A0AA37T9L7_9GAMM</name>
<keyword evidence="2 5" id="KW-0690">Ribosome biogenesis</keyword>
<dbReference type="InterPro" id="IPR011961">
    <property type="entry name" value="RimM"/>
</dbReference>
<protein>
    <recommendedName>
        <fullName evidence="5">Ribosome maturation factor RimM</fullName>
    </recommendedName>
</protein>
<dbReference type="PANTHER" id="PTHR33692:SF1">
    <property type="entry name" value="RIBOSOME MATURATION FACTOR RIMM"/>
    <property type="match status" value="1"/>
</dbReference>
<organism evidence="8 9">
    <name type="scientific">Marinibactrum halimedae</name>
    <dbReference type="NCBI Taxonomy" id="1444977"/>
    <lineage>
        <taxon>Bacteria</taxon>
        <taxon>Pseudomonadati</taxon>
        <taxon>Pseudomonadota</taxon>
        <taxon>Gammaproteobacteria</taxon>
        <taxon>Cellvibrionales</taxon>
        <taxon>Cellvibrionaceae</taxon>
        <taxon>Marinibactrum</taxon>
    </lineage>
</organism>
<keyword evidence="9" id="KW-1185">Reference proteome</keyword>
<dbReference type="Pfam" id="PF01782">
    <property type="entry name" value="RimM"/>
    <property type="match status" value="1"/>
</dbReference>
<sequence length="178" mass="20065">MKKRSNLISVGKITGVYGVKGWVKVRSDTDPDSKIFEYSPWWLKTKHGVKQVEIDDFRAQGAGFIAHIAGIDDRDEAQSLSQVAIAIERSSLPELPEGEFYWIQLHDLRVVTVFNNTERDLGIVSKVIETGANDVLSVAGDTQSIDTRERLIPYVPGQYVLNVDLEKQMITVDWDPDF</sequence>
<dbReference type="InterPro" id="IPR056792">
    <property type="entry name" value="PRC_RimM"/>
</dbReference>
<dbReference type="NCBIfam" id="TIGR02273">
    <property type="entry name" value="16S_RimM"/>
    <property type="match status" value="1"/>
</dbReference>
<comment type="function">
    <text evidence="5">An accessory protein needed during the final step in the assembly of 30S ribosomal subunit, possibly for assembly of the head region. Essential for efficient processing of 16S rRNA. May be needed both before and after RbfA during the maturation of 16S rRNA. It has affinity for free ribosomal 30S subunits but not for 70S ribosomes.</text>
</comment>
<evidence type="ECO:0000259" key="6">
    <source>
        <dbReference type="Pfam" id="PF01782"/>
    </source>
</evidence>
<dbReference type="GO" id="GO:0042274">
    <property type="term" value="P:ribosomal small subunit biogenesis"/>
    <property type="evidence" value="ECO:0007669"/>
    <property type="project" value="UniProtKB-UniRule"/>
</dbReference>
<keyword evidence="1 5" id="KW-0963">Cytoplasm</keyword>
<dbReference type="GO" id="GO:0006364">
    <property type="term" value="P:rRNA processing"/>
    <property type="evidence" value="ECO:0007669"/>
    <property type="project" value="UniProtKB-UniRule"/>
</dbReference>
<feature type="domain" description="Ribosome maturation factor RimM PRC barrel" evidence="7">
    <location>
        <begin position="106"/>
        <end position="176"/>
    </location>
</feature>
<dbReference type="InterPro" id="IPR002676">
    <property type="entry name" value="RimM_N"/>
</dbReference>
<feature type="domain" description="RimM N-terminal" evidence="6">
    <location>
        <begin position="10"/>
        <end position="90"/>
    </location>
</feature>
<evidence type="ECO:0000259" key="7">
    <source>
        <dbReference type="Pfam" id="PF24986"/>
    </source>
</evidence>
<dbReference type="AlphaFoldDB" id="A0AA37T9L7"/>
<dbReference type="EMBL" id="BSPD01000054">
    <property type="protein sequence ID" value="GLS26456.1"/>
    <property type="molecule type" value="Genomic_DNA"/>
</dbReference>
<keyword evidence="3 5" id="KW-0698">rRNA processing</keyword>
<comment type="similarity">
    <text evidence="5">Belongs to the RimM family.</text>
</comment>
<evidence type="ECO:0000256" key="2">
    <source>
        <dbReference type="ARBA" id="ARBA00022517"/>
    </source>
</evidence>
<reference evidence="8 9" key="1">
    <citation type="journal article" date="2014" name="Int. J. Syst. Evol. Microbiol.">
        <title>Complete genome sequence of Corynebacterium casei LMG S-19264T (=DSM 44701T), isolated from a smear-ripened cheese.</title>
        <authorList>
            <consortium name="US DOE Joint Genome Institute (JGI-PGF)"/>
            <person name="Walter F."/>
            <person name="Albersmeier A."/>
            <person name="Kalinowski J."/>
            <person name="Ruckert C."/>
        </authorList>
    </citation>
    <scope>NUCLEOTIDE SEQUENCE [LARGE SCALE GENOMIC DNA]</scope>
    <source>
        <strain evidence="8 9">NBRC 110095</strain>
    </source>
</reference>
<dbReference type="InterPro" id="IPR036976">
    <property type="entry name" value="RimM_N_sf"/>
</dbReference>
<proteinExistence type="inferred from homology"/>
<evidence type="ECO:0000256" key="1">
    <source>
        <dbReference type="ARBA" id="ARBA00022490"/>
    </source>
</evidence>
<comment type="subunit">
    <text evidence="5">Binds ribosomal protein uS19.</text>
</comment>
<dbReference type="Gene3D" id="2.40.30.60">
    <property type="entry name" value="RimM"/>
    <property type="match status" value="1"/>
</dbReference>
<dbReference type="InterPro" id="IPR011033">
    <property type="entry name" value="PRC_barrel-like_sf"/>
</dbReference>
<gene>
    <name evidence="5 8" type="primary">rimM</name>
    <name evidence="8" type="ORF">GCM10007877_21720</name>
</gene>
<dbReference type="InterPro" id="IPR009000">
    <property type="entry name" value="Transl_B-barrel_sf"/>
</dbReference>
<evidence type="ECO:0000256" key="5">
    <source>
        <dbReference type="HAMAP-Rule" id="MF_00014"/>
    </source>
</evidence>
<dbReference type="HAMAP" id="MF_00014">
    <property type="entry name" value="Ribosome_mat_RimM"/>
    <property type="match status" value="1"/>
</dbReference>
<evidence type="ECO:0000256" key="4">
    <source>
        <dbReference type="ARBA" id="ARBA00023186"/>
    </source>
</evidence>
<evidence type="ECO:0000313" key="9">
    <source>
        <dbReference type="Proteomes" id="UP001156870"/>
    </source>
</evidence>
<dbReference type="GO" id="GO:0005737">
    <property type="term" value="C:cytoplasm"/>
    <property type="evidence" value="ECO:0007669"/>
    <property type="project" value="UniProtKB-SubCell"/>
</dbReference>
<dbReference type="SUPFAM" id="SSF50447">
    <property type="entry name" value="Translation proteins"/>
    <property type="match status" value="1"/>
</dbReference>